<dbReference type="AlphaFoldDB" id="A0A5N6TD61"/>
<dbReference type="Gene3D" id="1.20.5.170">
    <property type="match status" value="1"/>
</dbReference>
<dbReference type="CDD" id="cd14688">
    <property type="entry name" value="bZIP_YAP"/>
    <property type="match status" value="1"/>
</dbReference>
<dbReference type="OrthoDB" id="3535998at2759"/>
<proteinExistence type="predicted"/>
<name>A0A5N6TD61_ASPAV</name>
<feature type="region of interest" description="Disordered" evidence="2">
    <location>
        <begin position="192"/>
        <end position="286"/>
    </location>
</feature>
<feature type="coiled-coil region" evidence="1">
    <location>
        <begin position="44"/>
        <end position="88"/>
    </location>
</feature>
<dbReference type="InterPro" id="IPR046347">
    <property type="entry name" value="bZIP_sf"/>
</dbReference>
<feature type="region of interest" description="Disordered" evidence="2">
    <location>
        <begin position="130"/>
        <end position="164"/>
    </location>
</feature>
<evidence type="ECO:0000313" key="4">
    <source>
        <dbReference type="Proteomes" id="UP000325780"/>
    </source>
</evidence>
<feature type="compositionally biased region" description="Pro residues" evidence="2">
    <location>
        <begin position="199"/>
        <end position="208"/>
    </location>
</feature>
<feature type="compositionally biased region" description="Polar residues" evidence="2">
    <location>
        <begin position="135"/>
        <end position="144"/>
    </location>
</feature>
<dbReference type="Proteomes" id="UP000325780">
    <property type="component" value="Unassembled WGS sequence"/>
</dbReference>
<evidence type="ECO:0008006" key="5">
    <source>
        <dbReference type="Google" id="ProtNLM"/>
    </source>
</evidence>
<organism evidence="3 4">
    <name type="scientific">Aspergillus avenaceus</name>
    <dbReference type="NCBI Taxonomy" id="36643"/>
    <lineage>
        <taxon>Eukaryota</taxon>
        <taxon>Fungi</taxon>
        <taxon>Dikarya</taxon>
        <taxon>Ascomycota</taxon>
        <taxon>Pezizomycotina</taxon>
        <taxon>Eurotiomycetes</taxon>
        <taxon>Eurotiomycetidae</taxon>
        <taxon>Eurotiales</taxon>
        <taxon>Aspergillaceae</taxon>
        <taxon>Aspergillus</taxon>
        <taxon>Aspergillus subgen. Circumdati</taxon>
    </lineage>
</organism>
<feature type="compositionally biased region" description="Polar residues" evidence="2">
    <location>
        <begin position="237"/>
        <end position="246"/>
    </location>
</feature>
<evidence type="ECO:0000256" key="2">
    <source>
        <dbReference type="SAM" id="MobiDB-lite"/>
    </source>
</evidence>
<dbReference type="PANTHER" id="PTHR37012">
    <property type="entry name" value="B-ZIP TRANSCRIPTION FACTOR (EUROFUNG)-RELATED"/>
    <property type="match status" value="1"/>
</dbReference>
<feature type="region of interest" description="Disordered" evidence="2">
    <location>
        <begin position="1"/>
        <end position="40"/>
    </location>
</feature>
<evidence type="ECO:0000313" key="3">
    <source>
        <dbReference type="EMBL" id="KAE8144283.1"/>
    </source>
</evidence>
<dbReference type="PANTHER" id="PTHR37012:SF2">
    <property type="entry name" value="BZIP DOMAIN-CONTAINING PROTEIN-RELATED"/>
    <property type="match status" value="1"/>
</dbReference>
<dbReference type="SUPFAM" id="SSF57959">
    <property type="entry name" value="Leucine zipper domain"/>
    <property type="match status" value="1"/>
</dbReference>
<dbReference type="GO" id="GO:0003700">
    <property type="term" value="F:DNA-binding transcription factor activity"/>
    <property type="evidence" value="ECO:0007669"/>
    <property type="project" value="InterPro"/>
</dbReference>
<keyword evidence="1" id="KW-0175">Coiled coil</keyword>
<dbReference type="EMBL" id="ML742587">
    <property type="protein sequence ID" value="KAE8144283.1"/>
    <property type="molecule type" value="Genomic_DNA"/>
</dbReference>
<protein>
    <recommendedName>
        <fullName evidence="5">BZIP domain-containing protein</fullName>
    </recommendedName>
</protein>
<keyword evidence="4" id="KW-1185">Reference proteome</keyword>
<reference evidence="3 4" key="1">
    <citation type="submission" date="2019-04" db="EMBL/GenBank/DDBJ databases">
        <title>Friends and foes A comparative genomics study of 23 Aspergillus species from section Flavi.</title>
        <authorList>
            <consortium name="DOE Joint Genome Institute"/>
            <person name="Kjaerbolling I."/>
            <person name="Vesth T."/>
            <person name="Frisvad J.C."/>
            <person name="Nybo J.L."/>
            <person name="Theobald S."/>
            <person name="Kildgaard S."/>
            <person name="Isbrandt T."/>
            <person name="Kuo A."/>
            <person name="Sato A."/>
            <person name="Lyhne E.K."/>
            <person name="Kogle M.E."/>
            <person name="Wiebenga A."/>
            <person name="Kun R.S."/>
            <person name="Lubbers R.J."/>
            <person name="Makela M.R."/>
            <person name="Barry K."/>
            <person name="Chovatia M."/>
            <person name="Clum A."/>
            <person name="Daum C."/>
            <person name="Haridas S."/>
            <person name="He G."/>
            <person name="LaButti K."/>
            <person name="Lipzen A."/>
            <person name="Mondo S."/>
            <person name="Riley R."/>
            <person name="Salamov A."/>
            <person name="Simmons B.A."/>
            <person name="Magnuson J.K."/>
            <person name="Henrissat B."/>
            <person name="Mortensen U.H."/>
            <person name="Larsen T.O."/>
            <person name="Devries R.P."/>
            <person name="Grigoriev I.V."/>
            <person name="Machida M."/>
            <person name="Baker S.E."/>
            <person name="Andersen M.R."/>
        </authorList>
    </citation>
    <scope>NUCLEOTIDE SEQUENCE [LARGE SCALE GENOMIC DNA]</scope>
    <source>
        <strain evidence="3 4">IBT 18842</strain>
    </source>
</reference>
<sequence length="286" mass="31879">MASNPETQPKKRESRAGTRKVATLTTEQLERKRANDREAQRTIRLRTREHIDRLESQVAELMAKGDQYEHVLRRNAELENEIRYLKHQLALLSSGQGFSSAAPEGSYNAHPGSILPSSQFTEPLGVNPVSRAPSALSTSSQVSVQHDWPPYSTTGSPTIGESPDADYSNRVEPFLFENSLQAPNPMAVAAPQVSFNAPNGPPPEPPLHSYPHLHVGSGSHQSRREEHPLNPQHALQFASSHRSMSVPSIPLDREVRGYPILPGAQQYAQPPEQPPRNEYYEWPRRS</sequence>
<evidence type="ECO:0000256" key="1">
    <source>
        <dbReference type="SAM" id="Coils"/>
    </source>
</evidence>
<feature type="compositionally biased region" description="Basic and acidic residues" evidence="2">
    <location>
        <begin position="28"/>
        <end position="40"/>
    </location>
</feature>
<accession>A0A5N6TD61</accession>
<gene>
    <name evidence="3" type="ORF">BDV25DRAFT_100668</name>
</gene>